<gene>
    <name evidence="1" type="ORF">LCGC14_0536670</name>
</gene>
<dbReference type="AlphaFoldDB" id="A0A0F9V278"/>
<protein>
    <submittedName>
        <fullName evidence="1">Uncharacterized protein</fullName>
    </submittedName>
</protein>
<comment type="caution">
    <text evidence="1">The sequence shown here is derived from an EMBL/GenBank/DDBJ whole genome shotgun (WGS) entry which is preliminary data.</text>
</comment>
<reference evidence="1" key="1">
    <citation type="journal article" date="2015" name="Nature">
        <title>Complex archaea that bridge the gap between prokaryotes and eukaryotes.</title>
        <authorList>
            <person name="Spang A."/>
            <person name="Saw J.H."/>
            <person name="Jorgensen S.L."/>
            <person name="Zaremba-Niedzwiedzka K."/>
            <person name="Martijn J."/>
            <person name="Lind A.E."/>
            <person name="van Eijk R."/>
            <person name="Schleper C."/>
            <person name="Guy L."/>
            <person name="Ettema T.J."/>
        </authorList>
    </citation>
    <scope>NUCLEOTIDE SEQUENCE</scope>
</reference>
<sequence length="294" mass="33444">MLPRWLSLQKDNLTIFIRPDSIVVRRFKGFIGAQLSCVDQQKIVLKKKVGYSDLELAYLTQVLQTTLNTERWQAASATIVLSNQFVRYAVIPWNAEIKNNEESRAFLRHQFLTIYGDAIASWNMCQSPAEYGQKALASAVPSELLQTINDVFSSLQITLDSVQPYLMHIANQAQEVIKQQNLQKSYWLAVIADGRLCLCLIVEGEWRWVKAIQVEAEETVVGQIELLIQREQLLNSVVADLAKQQRQVPILLHWSNMPNSEAVKINNHRVIRLPSSKIFSNEPVESLSARLVTS</sequence>
<proteinExistence type="predicted"/>
<name>A0A0F9V278_9ZZZZ</name>
<organism evidence="1">
    <name type="scientific">marine sediment metagenome</name>
    <dbReference type="NCBI Taxonomy" id="412755"/>
    <lineage>
        <taxon>unclassified sequences</taxon>
        <taxon>metagenomes</taxon>
        <taxon>ecological metagenomes</taxon>
    </lineage>
</organism>
<evidence type="ECO:0000313" key="1">
    <source>
        <dbReference type="EMBL" id="KKN59983.1"/>
    </source>
</evidence>
<dbReference type="EMBL" id="LAZR01000709">
    <property type="protein sequence ID" value="KKN59983.1"/>
    <property type="molecule type" value="Genomic_DNA"/>
</dbReference>
<accession>A0A0F9V278</accession>